<evidence type="ECO:0000313" key="3">
    <source>
        <dbReference type="Proteomes" id="UP000447434"/>
    </source>
</evidence>
<dbReference type="Pfam" id="PF00076">
    <property type="entry name" value="RRM_1"/>
    <property type="match status" value="1"/>
</dbReference>
<dbReference type="InterPro" id="IPR000504">
    <property type="entry name" value="RRM_dom"/>
</dbReference>
<dbReference type="PANTHER" id="PTHR14738">
    <property type="entry name" value="ZINC FINGER CCCH DOMAIN-CONTAINING PROTEIN 14"/>
    <property type="match status" value="1"/>
</dbReference>
<dbReference type="GO" id="GO:0043488">
    <property type="term" value="P:regulation of mRNA stability"/>
    <property type="evidence" value="ECO:0007669"/>
    <property type="project" value="InterPro"/>
</dbReference>
<feature type="region of interest" description="Disordered" evidence="1">
    <location>
        <begin position="162"/>
        <end position="198"/>
    </location>
</feature>
<dbReference type="GO" id="GO:0005634">
    <property type="term" value="C:nucleus"/>
    <property type="evidence" value="ECO:0007669"/>
    <property type="project" value="TreeGrafter"/>
</dbReference>
<name>A0A6A4QWP4_LUPAL</name>
<dbReference type="InterPro" id="IPR040366">
    <property type="entry name" value="Nab2/ZC3H14"/>
</dbReference>
<feature type="compositionally biased region" description="Low complexity" evidence="1">
    <location>
        <begin position="642"/>
        <end position="652"/>
    </location>
</feature>
<dbReference type="GO" id="GO:0008143">
    <property type="term" value="F:poly(A) binding"/>
    <property type="evidence" value="ECO:0007669"/>
    <property type="project" value="InterPro"/>
</dbReference>
<organism evidence="2 3">
    <name type="scientific">Lupinus albus</name>
    <name type="common">White lupine</name>
    <name type="synonym">Lupinus termis</name>
    <dbReference type="NCBI Taxonomy" id="3870"/>
    <lineage>
        <taxon>Eukaryota</taxon>
        <taxon>Viridiplantae</taxon>
        <taxon>Streptophyta</taxon>
        <taxon>Embryophyta</taxon>
        <taxon>Tracheophyta</taxon>
        <taxon>Spermatophyta</taxon>
        <taxon>Magnoliopsida</taxon>
        <taxon>eudicotyledons</taxon>
        <taxon>Gunneridae</taxon>
        <taxon>Pentapetalae</taxon>
        <taxon>rosids</taxon>
        <taxon>fabids</taxon>
        <taxon>Fabales</taxon>
        <taxon>Fabaceae</taxon>
        <taxon>Papilionoideae</taxon>
        <taxon>50 kb inversion clade</taxon>
        <taxon>genistoids sensu lato</taxon>
        <taxon>core genistoids</taxon>
        <taxon>Genisteae</taxon>
        <taxon>Lupinus</taxon>
    </lineage>
</organism>
<protein>
    <submittedName>
        <fullName evidence="2">Putative RNA recognition motif domain, PWI domain-containing protein</fullName>
    </submittedName>
</protein>
<dbReference type="PANTHER" id="PTHR14738:SF32">
    <property type="entry name" value="RNA BINDING (RRM_RBD_RNP MOTIFS) FAMILY PROTEIN"/>
    <property type="match status" value="1"/>
</dbReference>
<feature type="region of interest" description="Disordered" evidence="1">
    <location>
        <begin position="114"/>
        <end position="134"/>
    </location>
</feature>
<dbReference type="PROSITE" id="PS50102">
    <property type="entry name" value="RRM"/>
    <property type="match status" value="1"/>
</dbReference>
<accession>A0A6A4QWP4</accession>
<dbReference type="Gene3D" id="3.30.70.330">
    <property type="match status" value="1"/>
</dbReference>
<dbReference type="Gene3D" id="1.20.1390.10">
    <property type="entry name" value="PWI domain"/>
    <property type="match status" value="1"/>
</dbReference>
<proteinExistence type="predicted"/>
<reference evidence="3" key="1">
    <citation type="journal article" date="2020" name="Nat. Commun.">
        <title>Genome sequence of the cluster root forming white lupin.</title>
        <authorList>
            <person name="Hufnagel B."/>
            <person name="Marques A."/>
            <person name="Soriano A."/>
            <person name="Marques L."/>
            <person name="Divol F."/>
            <person name="Doumas P."/>
            <person name="Sallet E."/>
            <person name="Mancinotti D."/>
            <person name="Carrere S."/>
            <person name="Marande W."/>
            <person name="Arribat S."/>
            <person name="Keller J."/>
            <person name="Huneau C."/>
            <person name="Blein T."/>
            <person name="Aime D."/>
            <person name="Laguerre M."/>
            <person name="Taylor J."/>
            <person name="Schubert V."/>
            <person name="Nelson M."/>
            <person name="Geu-Flores F."/>
            <person name="Crespi M."/>
            <person name="Gallardo-Guerrero K."/>
            <person name="Delaux P.-M."/>
            <person name="Salse J."/>
            <person name="Berges H."/>
            <person name="Guyot R."/>
            <person name="Gouzy J."/>
            <person name="Peret B."/>
        </authorList>
    </citation>
    <scope>NUCLEOTIDE SEQUENCE [LARGE SCALE GENOMIC DNA]</scope>
    <source>
        <strain evidence="3">cv. Amiga</strain>
    </source>
</reference>
<dbReference type="SUPFAM" id="SSF54928">
    <property type="entry name" value="RNA-binding domain, RBD"/>
    <property type="match status" value="1"/>
</dbReference>
<comment type="caution">
    <text evidence="2">The sequence shown here is derived from an EMBL/GenBank/DDBJ whole genome shotgun (WGS) entry which is preliminary data.</text>
</comment>
<dbReference type="Proteomes" id="UP000447434">
    <property type="component" value="Chromosome 3"/>
</dbReference>
<dbReference type="InterPro" id="IPR012677">
    <property type="entry name" value="Nucleotide-bd_a/b_plait_sf"/>
</dbReference>
<evidence type="ECO:0000256" key="1">
    <source>
        <dbReference type="SAM" id="MobiDB-lite"/>
    </source>
</evidence>
<gene>
    <name evidence="2" type="ORF">Lalb_Chr03g0033961</name>
</gene>
<dbReference type="EMBL" id="WOCE01000003">
    <property type="protein sequence ID" value="KAE9617304.1"/>
    <property type="molecule type" value="Genomic_DNA"/>
</dbReference>
<feature type="compositionally biased region" description="Polar residues" evidence="1">
    <location>
        <begin position="632"/>
        <end position="641"/>
    </location>
</feature>
<dbReference type="OrthoDB" id="4726at2759"/>
<dbReference type="Pfam" id="PF01480">
    <property type="entry name" value="PWI"/>
    <property type="match status" value="1"/>
</dbReference>
<feature type="region of interest" description="Disordered" evidence="1">
    <location>
        <begin position="632"/>
        <end position="652"/>
    </location>
</feature>
<dbReference type="InterPro" id="IPR035979">
    <property type="entry name" value="RBD_domain_sf"/>
</dbReference>
<sequence>MGSVDNRTFNANFTVDGAAMLKERVNEKLKEFMGDYTDDTLVEYVIVLLRNGRNKGQAKDVLDVFLGDDSDSFVSWLWDHLALNIDLYVQPQELQDEAPKRKLISEVQVGGDGFQDLNSEGKSSKLSRSRRNRDWKGLVGRETKAPTLRSFVVDNTNLEDKTRSKVNCSPMLSSPPPFQRKRGRDDEQQKTKRDADSQVTIDAPRRLLKFAMRDAVATSRPSNLGTPVVPSFKRLRSVVSTSSGESSLVERPQRMQTLSSVVNPMTPFMKAVAEAAEDVVKSKSCGSVFDRLGCGLNPADGNSQLEDNYLHQEQSKSLYLQKTDYDDPYGEDMTLLEHESGYPFDSNSDNEGCDNMNVMTHGVTGASQFGTSAGNRGDDSLMVQYSVAKNSDDRMHLKYDRDLEQPATAPSTSKIVNISGNVNTWKSSGLPQYQNTREIAELDGHQPLDSEIGAPRSGRQLIKENVKDFKINNGNANPGFQKEPHKAQLSTTSSSFAGCHLEDADSRTIFASNVHFAATKDSLSRHFNKFGEVLKVILVTDAATGQPKGAAYVEFMQKDAADNALSLNGTSFMSRILKVVTKSAARLESAPSPAVPWPPTVRGSPFPGIPIARGSPGAFRTRPPIKFGARSMQWNRDAQGTSSGNAASSSNSSIFAPAARGFTYVRPESKLEGR</sequence>
<dbReference type="InterPro" id="IPR002483">
    <property type="entry name" value="PWI_dom"/>
</dbReference>
<dbReference type="SMART" id="SM00360">
    <property type="entry name" value="RRM"/>
    <property type="match status" value="1"/>
</dbReference>
<feature type="compositionally biased region" description="Basic and acidic residues" evidence="1">
    <location>
        <begin position="183"/>
        <end position="196"/>
    </location>
</feature>
<keyword evidence="3" id="KW-1185">Reference proteome</keyword>
<evidence type="ECO:0000313" key="2">
    <source>
        <dbReference type="EMBL" id="KAE9617304.1"/>
    </source>
</evidence>
<dbReference type="AlphaFoldDB" id="A0A6A4QWP4"/>
<dbReference type="GO" id="GO:0005737">
    <property type="term" value="C:cytoplasm"/>
    <property type="evidence" value="ECO:0007669"/>
    <property type="project" value="TreeGrafter"/>
</dbReference>